<dbReference type="Proteomes" id="UP000828390">
    <property type="component" value="Unassembled WGS sequence"/>
</dbReference>
<protein>
    <submittedName>
        <fullName evidence="1">Uncharacterized protein</fullName>
    </submittedName>
</protein>
<organism evidence="1 2">
    <name type="scientific">Dreissena polymorpha</name>
    <name type="common">Zebra mussel</name>
    <name type="synonym">Mytilus polymorpha</name>
    <dbReference type="NCBI Taxonomy" id="45954"/>
    <lineage>
        <taxon>Eukaryota</taxon>
        <taxon>Metazoa</taxon>
        <taxon>Spiralia</taxon>
        <taxon>Lophotrochozoa</taxon>
        <taxon>Mollusca</taxon>
        <taxon>Bivalvia</taxon>
        <taxon>Autobranchia</taxon>
        <taxon>Heteroconchia</taxon>
        <taxon>Euheterodonta</taxon>
        <taxon>Imparidentia</taxon>
        <taxon>Neoheterodontei</taxon>
        <taxon>Myida</taxon>
        <taxon>Dreissenoidea</taxon>
        <taxon>Dreissenidae</taxon>
        <taxon>Dreissena</taxon>
    </lineage>
</organism>
<reference evidence="1" key="2">
    <citation type="submission" date="2020-11" db="EMBL/GenBank/DDBJ databases">
        <authorList>
            <person name="McCartney M.A."/>
            <person name="Auch B."/>
            <person name="Kono T."/>
            <person name="Mallez S."/>
            <person name="Becker A."/>
            <person name="Gohl D.M."/>
            <person name="Silverstein K.A.T."/>
            <person name="Koren S."/>
            <person name="Bechman K.B."/>
            <person name="Herman A."/>
            <person name="Abrahante J.E."/>
            <person name="Garbe J."/>
        </authorList>
    </citation>
    <scope>NUCLEOTIDE SEQUENCE</scope>
    <source>
        <strain evidence="1">Duluth1</strain>
        <tissue evidence="1">Whole animal</tissue>
    </source>
</reference>
<accession>A0A9D4MR36</accession>
<dbReference type="AlphaFoldDB" id="A0A9D4MR36"/>
<name>A0A9D4MR36_DREPO</name>
<evidence type="ECO:0000313" key="2">
    <source>
        <dbReference type="Proteomes" id="UP000828390"/>
    </source>
</evidence>
<dbReference type="EMBL" id="JAIWYP010000001">
    <property type="protein sequence ID" value="KAH3879747.1"/>
    <property type="molecule type" value="Genomic_DNA"/>
</dbReference>
<gene>
    <name evidence="1" type="ORF">DPMN_003653</name>
</gene>
<proteinExistence type="predicted"/>
<sequence>MQQTQYCPATATPEAVVKLTHTSQSKSVGFDVAAQQLKEIHARSALTTVPYHDVLQLAPVLTLVSGKNSRSHGPWWPLQDWHVELE</sequence>
<reference evidence="1" key="1">
    <citation type="journal article" date="2019" name="bioRxiv">
        <title>The Genome of the Zebra Mussel, Dreissena polymorpha: A Resource for Invasive Species Research.</title>
        <authorList>
            <person name="McCartney M.A."/>
            <person name="Auch B."/>
            <person name="Kono T."/>
            <person name="Mallez S."/>
            <person name="Zhang Y."/>
            <person name="Obille A."/>
            <person name="Becker A."/>
            <person name="Abrahante J.E."/>
            <person name="Garbe J."/>
            <person name="Badalamenti J.P."/>
            <person name="Herman A."/>
            <person name="Mangelson H."/>
            <person name="Liachko I."/>
            <person name="Sullivan S."/>
            <person name="Sone E.D."/>
            <person name="Koren S."/>
            <person name="Silverstein K.A.T."/>
            <person name="Beckman K.B."/>
            <person name="Gohl D.M."/>
        </authorList>
    </citation>
    <scope>NUCLEOTIDE SEQUENCE</scope>
    <source>
        <strain evidence="1">Duluth1</strain>
        <tissue evidence="1">Whole animal</tissue>
    </source>
</reference>
<keyword evidence="2" id="KW-1185">Reference proteome</keyword>
<comment type="caution">
    <text evidence="1">The sequence shown here is derived from an EMBL/GenBank/DDBJ whole genome shotgun (WGS) entry which is preliminary data.</text>
</comment>
<evidence type="ECO:0000313" key="1">
    <source>
        <dbReference type="EMBL" id="KAH3879747.1"/>
    </source>
</evidence>